<evidence type="ECO:0000313" key="1">
    <source>
        <dbReference type="EMBL" id="MBB3219822.1"/>
    </source>
</evidence>
<dbReference type="EMBL" id="JACHXS010000001">
    <property type="protein sequence ID" value="MBB3219822.1"/>
    <property type="molecule type" value="Genomic_DNA"/>
</dbReference>
<dbReference type="AlphaFoldDB" id="A0A7W5HAD8"/>
<evidence type="ECO:0008006" key="3">
    <source>
        <dbReference type="Google" id="ProtNLM"/>
    </source>
</evidence>
<evidence type="ECO:0000313" key="2">
    <source>
        <dbReference type="Proteomes" id="UP000584325"/>
    </source>
</evidence>
<organism evidence="1 2">
    <name type="scientific">Pseudoduganella umbonata</name>
    <dbReference type="NCBI Taxonomy" id="864828"/>
    <lineage>
        <taxon>Bacteria</taxon>
        <taxon>Pseudomonadati</taxon>
        <taxon>Pseudomonadota</taxon>
        <taxon>Betaproteobacteria</taxon>
        <taxon>Burkholderiales</taxon>
        <taxon>Oxalobacteraceae</taxon>
        <taxon>Telluria group</taxon>
        <taxon>Pseudoduganella</taxon>
    </lineage>
</organism>
<dbReference type="RefSeq" id="WP_175424715.1">
    <property type="nucleotide sequence ID" value="NZ_CP040017.1"/>
</dbReference>
<sequence length="139" mass="15524">MNTDSGHGKFWDMVDLARDDRERFTAGLQHMDGDDLARLCLEYERTVGNLKDEPYVAYMGNPSEDGADDIAYAIVAAGKAVYDDVEEHPERIPAVIAQLPPPAGFDARGAISKVYRQRFNESVFRAMARLEQEESGDEP</sequence>
<comment type="caution">
    <text evidence="1">The sequence shown here is derived from an EMBL/GenBank/DDBJ whole genome shotgun (WGS) entry which is preliminary data.</text>
</comment>
<protein>
    <recommendedName>
        <fullName evidence="3">DUF4240 domain-containing protein</fullName>
    </recommendedName>
</protein>
<gene>
    <name evidence="1" type="ORF">FHS02_000609</name>
</gene>
<proteinExistence type="predicted"/>
<reference evidence="1 2" key="1">
    <citation type="submission" date="2020-08" db="EMBL/GenBank/DDBJ databases">
        <title>Genomic Encyclopedia of Type Strains, Phase III (KMG-III): the genomes of soil and plant-associated and newly described type strains.</title>
        <authorList>
            <person name="Whitman W."/>
        </authorList>
    </citation>
    <scope>NUCLEOTIDE SEQUENCE [LARGE SCALE GENOMIC DNA]</scope>
    <source>
        <strain evidence="1 2">CECT 7753</strain>
    </source>
</reference>
<name>A0A7W5HAD8_9BURK</name>
<dbReference type="Proteomes" id="UP000584325">
    <property type="component" value="Unassembled WGS sequence"/>
</dbReference>
<accession>A0A7W5HAD8</accession>